<dbReference type="OrthoDB" id="7464126at2759"/>
<dbReference type="SUPFAM" id="SSF52540">
    <property type="entry name" value="P-loop containing nucleoside triphosphate hydrolases"/>
    <property type="match status" value="1"/>
</dbReference>
<feature type="non-terminal residue" evidence="3">
    <location>
        <position position="364"/>
    </location>
</feature>
<dbReference type="InterPro" id="IPR056884">
    <property type="entry name" value="NPHP3-like_N"/>
</dbReference>
<evidence type="ECO:0000313" key="4">
    <source>
        <dbReference type="Proteomes" id="UP000307440"/>
    </source>
</evidence>
<dbReference type="InterPro" id="IPR027417">
    <property type="entry name" value="P-loop_NTPase"/>
</dbReference>
<dbReference type="Gene3D" id="3.40.50.300">
    <property type="entry name" value="P-loop containing nucleotide triphosphate hydrolases"/>
    <property type="match status" value="1"/>
</dbReference>
<dbReference type="Pfam" id="PF24883">
    <property type="entry name" value="NPHP3_N"/>
    <property type="match status" value="1"/>
</dbReference>
<feature type="non-terminal residue" evidence="3">
    <location>
        <position position="1"/>
    </location>
</feature>
<evidence type="ECO:0000259" key="2">
    <source>
        <dbReference type="Pfam" id="PF24883"/>
    </source>
</evidence>
<accession>A0A5C3KS57</accession>
<reference evidence="3 4" key="1">
    <citation type="journal article" date="2019" name="Nat. Ecol. Evol.">
        <title>Megaphylogeny resolves global patterns of mushroom evolution.</title>
        <authorList>
            <person name="Varga T."/>
            <person name="Krizsan K."/>
            <person name="Foldi C."/>
            <person name="Dima B."/>
            <person name="Sanchez-Garcia M."/>
            <person name="Sanchez-Ramirez S."/>
            <person name="Szollosi G.J."/>
            <person name="Szarkandi J.G."/>
            <person name="Papp V."/>
            <person name="Albert L."/>
            <person name="Andreopoulos W."/>
            <person name="Angelini C."/>
            <person name="Antonin V."/>
            <person name="Barry K.W."/>
            <person name="Bougher N.L."/>
            <person name="Buchanan P."/>
            <person name="Buyck B."/>
            <person name="Bense V."/>
            <person name="Catcheside P."/>
            <person name="Chovatia M."/>
            <person name="Cooper J."/>
            <person name="Damon W."/>
            <person name="Desjardin D."/>
            <person name="Finy P."/>
            <person name="Geml J."/>
            <person name="Haridas S."/>
            <person name="Hughes K."/>
            <person name="Justo A."/>
            <person name="Karasinski D."/>
            <person name="Kautmanova I."/>
            <person name="Kiss B."/>
            <person name="Kocsube S."/>
            <person name="Kotiranta H."/>
            <person name="LaButti K.M."/>
            <person name="Lechner B.E."/>
            <person name="Liimatainen K."/>
            <person name="Lipzen A."/>
            <person name="Lukacs Z."/>
            <person name="Mihaltcheva S."/>
            <person name="Morgado L.N."/>
            <person name="Niskanen T."/>
            <person name="Noordeloos M.E."/>
            <person name="Ohm R.A."/>
            <person name="Ortiz-Santana B."/>
            <person name="Ovrebo C."/>
            <person name="Racz N."/>
            <person name="Riley R."/>
            <person name="Savchenko A."/>
            <person name="Shiryaev A."/>
            <person name="Soop K."/>
            <person name="Spirin V."/>
            <person name="Szebenyi C."/>
            <person name="Tomsovsky M."/>
            <person name="Tulloss R.E."/>
            <person name="Uehling J."/>
            <person name="Grigoriev I.V."/>
            <person name="Vagvolgyi C."/>
            <person name="Papp T."/>
            <person name="Martin F.M."/>
            <person name="Miettinen O."/>
            <person name="Hibbett D.S."/>
            <person name="Nagy L.G."/>
        </authorList>
    </citation>
    <scope>NUCLEOTIDE SEQUENCE [LARGE SCALE GENOMIC DNA]</scope>
    <source>
        <strain evidence="3 4">CBS 121175</strain>
    </source>
</reference>
<keyword evidence="1" id="KW-0677">Repeat</keyword>
<dbReference type="AlphaFoldDB" id="A0A5C3KS57"/>
<feature type="domain" description="Nephrocystin 3-like N-terminal" evidence="2">
    <location>
        <begin position="25"/>
        <end position="185"/>
    </location>
</feature>
<organism evidence="3 4">
    <name type="scientific">Coprinopsis marcescibilis</name>
    <name type="common">Agaric fungus</name>
    <name type="synonym">Psathyrella marcescibilis</name>
    <dbReference type="NCBI Taxonomy" id="230819"/>
    <lineage>
        <taxon>Eukaryota</taxon>
        <taxon>Fungi</taxon>
        <taxon>Dikarya</taxon>
        <taxon>Basidiomycota</taxon>
        <taxon>Agaricomycotina</taxon>
        <taxon>Agaricomycetes</taxon>
        <taxon>Agaricomycetidae</taxon>
        <taxon>Agaricales</taxon>
        <taxon>Agaricineae</taxon>
        <taxon>Psathyrellaceae</taxon>
        <taxon>Coprinopsis</taxon>
    </lineage>
</organism>
<gene>
    <name evidence="3" type="ORF">FA15DRAFT_561822</name>
</gene>
<dbReference type="EMBL" id="ML210218">
    <property type="protein sequence ID" value="TFK23450.1"/>
    <property type="molecule type" value="Genomic_DNA"/>
</dbReference>
<protein>
    <recommendedName>
        <fullName evidence="2">Nephrocystin 3-like N-terminal domain-containing protein</fullName>
    </recommendedName>
</protein>
<dbReference type="Proteomes" id="UP000307440">
    <property type="component" value="Unassembled WGS sequence"/>
</dbReference>
<evidence type="ECO:0000313" key="3">
    <source>
        <dbReference type="EMBL" id="TFK23450.1"/>
    </source>
</evidence>
<dbReference type="PANTHER" id="PTHR10039">
    <property type="entry name" value="AMELOGENIN"/>
    <property type="match status" value="1"/>
</dbReference>
<name>A0A5C3KS57_COPMA</name>
<dbReference type="PANTHER" id="PTHR10039:SF15">
    <property type="entry name" value="NACHT DOMAIN-CONTAINING PROTEIN"/>
    <property type="match status" value="1"/>
</dbReference>
<sequence>KFTQWLTKINFRSIQGDTFAKFALGTGMWFIQGPKFEKWEASADKQTLWVTGMPGSGKTILTSIAVNHLELKRASTTDVAVLYVYCRYSDYYTTTDILCTFVRQLLEEHGNLVAPIKAFCMDHQQKGTRPSKSGLLVLLKKLLITFTKVYASIDALDELPDETKYDVLETLCSLPPNTSILLTSRPLNAIRYLIPHAEHVSMESGTGKDIDTFIMSKLGQSPRLRSLLKGNTRLIQEVCEQIKDKSQGMFLVVALHIDSLQRTTTLKSLRKALESLPSGVEANYRLSWERISSQSEEEASQARRAITWLTYADRSLTIAELTHALAVSEEDGEFDEEAVLDSDLLISICCGLLAVEEQSGLVRL</sequence>
<proteinExistence type="predicted"/>
<keyword evidence="4" id="KW-1185">Reference proteome</keyword>
<evidence type="ECO:0000256" key="1">
    <source>
        <dbReference type="ARBA" id="ARBA00022737"/>
    </source>
</evidence>